<feature type="transmembrane region" description="Helical" evidence="1">
    <location>
        <begin position="35"/>
        <end position="60"/>
    </location>
</feature>
<dbReference type="Proteomes" id="UP000256328">
    <property type="component" value="Unassembled WGS sequence"/>
</dbReference>
<accession>A0A3D8RV89</accession>
<protein>
    <submittedName>
        <fullName evidence="2">Uncharacterized protein</fullName>
    </submittedName>
</protein>
<keyword evidence="1" id="KW-0812">Transmembrane</keyword>
<organism evidence="2 3">
    <name type="scientific">Coleophoma crateriformis</name>
    <dbReference type="NCBI Taxonomy" id="565419"/>
    <lineage>
        <taxon>Eukaryota</taxon>
        <taxon>Fungi</taxon>
        <taxon>Dikarya</taxon>
        <taxon>Ascomycota</taxon>
        <taxon>Pezizomycotina</taxon>
        <taxon>Leotiomycetes</taxon>
        <taxon>Helotiales</taxon>
        <taxon>Dermateaceae</taxon>
        <taxon>Coleophoma</taxon>
    </lineage>
</organism>
<keyword evidence="1" id="KW-0472">Membrane</keyword>
<dbReference type="EMBL" id="PDLN01000008">
    <property type="protein sequence ID" value="RDW77898.1"/>
    <property type="molecule type" value="Genomic_DNA"/>
</dbReference>
<dbReference type="OrthoDB" id="3647at2759"/>
<keyword evidence="1" id="KW-1133">Transmembrane helix</keyword>
<feature type="transmembrane region" description="Helical" evidence="1">
    <location>
        <begin position="94"/>
        <end position="113"/>
    </location>
</feature>
<evidence type="ECO:0000256" key="1">
    <source>
        <dbReference type="SAM" id="Phobius"/>
    </source>
</evidence>
<comment type="caution">
    <text evidence="2">The sequence shown here is derived from an EMBL/GenBank/DDBJ whole genome shotgun (WGS) entry which is preliminary data.</text>
</comment>
<name>A0A3D8RV89_9HELO</name>
<reference evidence="2 3" key="1">
    <citation type="journal article" date="2018" name="IMA Fungus">
        <title>IMA Genome-F 9: Draft genome sequence of Annulohypoxylon stygium, Aspergillus mulundensis, Berkeleyomyces basicola (syn. Thielaviopsis basicola), Ceratocystis smalleyi, two Cercospora beticola strains, Coleophoma cylindrospora, Fusarium fracticaudum, Phialophora cf. hyalina, and Morchella septimelata.</title>
        <authorList>
            <person name="Wingfield B.D."/>
            <person name="Bills G.F."/>
            <person name="Dong Y."/>
            <person name="Huang W."/>
            <person name="Nel W.J."/>
            <person name="Swalarsk-Parry B.S."/>
            <person name="Vaghefi N."/>
            <person name="Wilken P.M."/>
            <person name="An Z."/>
            <person name="de Beer Z.W."/>
            <person name="De Vos L."/>
            <person name="Chen L."/>
            <person name="Duong T.A."/>
            <person name="Gao Y."/>
            <person name="Hammerbacher A."/>
            <person name="Kikkert J.R."/>
            <person name="Li Y."/>
            <person name="Li H."/>
            <person name="Li K."/>
            <person name="Li Q."/>
            <person name="Liu X."/>
            <person name="Ma X."/>
            <person name="Naidoo K."/>
            <person name="Pethybridge S.J."/>
            <person name="Sun J."/>
            <person name="Steenkamp E.T."/>
            <person name="van der Nest M.A."/>
            <person name="van Wyk S."/>
            <person name="Wingfield M.J."/>
            <person name="Xiong C."/>
            <person name="Yue Q."/>
            <person name="Zhang X."/>
        </authorList>
    </citation>
    <scope>NUCLEOTIDE SEQUENCE [LARGE SCALE GENOMIC DNA]</scope>
    <source>
        <strain evidence="2 3">BP5796</strain>
    </source>
</reference>
<dbReference type="AlphaFoldDB" id="A0A3D8RV89"/>
<evidence type="ECO:0000313" key="3">
    <source>
        <dbReference type="Proteomes" id="UP000256328"/>
    </source>
</evidence>
<evidence type="ECO:0000313" key="2">
    <source>
        <dbReference type="EMBL" id="RDW77898.1"/>
    </source>
</evidence>
<proteinExistence type="predicted"/>
<gene>
    <name evidence="2" type="ORF">BP5796_05750</name>
</gene>
<keyword evidence="3" id="KW-1185">Reference proteome</keyword>
<sequence>MGIPYSRQIHLAFDQVTPLVAAGFQVLETTKNITFLLAAVQVLNTVFLGLILVVLLALLITVNPDIEYERQVLVTPVVKSLADLVIRYGRTVQIGMWIVLIGASLGAAAGWYVTREATKKVEVVEVGPEDETKVGDTETA</sequence>